<comment type="pathway">
    <text evidence="1">Secondary metabolite biosynthesis.</text>
</comment>
<comment type="caution">
    <text evidence="6">The sequence shown here is derived from an EMBL/GenBank/DDBJ whole genome shotgun (WGS) entry which is preliminary data.</text>
</comment>
<feature type="domain" description="Enoyl reductase (ER)" evidence="5">
    <location>
        <begin position="17"/>
        <end position="375"/>
    </location>
</feature>
<dbReference type="AlphaFoldDB" id="A0AAW0RVS5"/>
<name>A0AAW0RVS5_9HYPO</name>
<dbReference type="CDD" id="cd08249">
    <property type="entry name" value="enoyl_reductase_like"/>
    <property type="match status" value="1"/>
</dbReference>
<gene>
    <name evidence="6" type="ORF">G3M48_003230</name>
</gene>
<dbReference type="Pfam" id="PF00107">
    <property type="entry name" value="ADH_zinc_N"/>
    <property type="match status" value="1"/>
</dbReference>
<dbReference type="Gene3D" id="3.40.50.720">
    <property type="entry name" value="NAD(P)-binding Rossmann-like Domain"/>
    <property type="match status" value="1"/>
</dbReference>
<dbReference type="EMBL" id="JAAHCF010000216">
    <property type="protein sequence ID" value="KAK8146347.1"/>
    <property type="molecule type" value="Genomic_DNA"/>
</dbReference>
<dbReference type="Pfam" id="PF08240">
    <property type="entry name" value="ADH_N"/>
    <property type="match status" value="1"/>
</dbReference>
<dbReference type="Proteomes" id="UP001397290">
    <property type="component" value="Unassembled WGS sequence"/>
</dbReference>
<dbReference type="InterPro" id="IPR013149">
    <property type="entry name" value="ADH-like_C"/>
</dbReference>
<dbReference type="PANTHER" id="PTHR45348">
    <property type="entry name" value="HYPOTHETICAL OXIDOREDUCTASE (EUROFUNG)"/>
    <property type="match status" value="1"/>
</dbReference>
<evidence type="ECO:0000313" key="7">
    <source>
        <dbReference type="Proteomes" id="UP001397290"/>
    </source>
</evidence>
<dbReference type="PANTHER" id="PTHR45348:SF6">
    <property type="entry name" value="TRANS-ENOYL REDUCTASE APDC"/>
    <property type="match status" value="1"/>
</dbReference>
<evidence type="ECO:0000313" key="6">
    <source>
        <dbReference type="EMBL" id="KAK8146347.1"/>
    </source>
</evidence>
<evidence type="ECO:0000256" key="3">
    <source>
        <dbReference type="ARBA" id="ARBA00022857"/>
    </source>
</evidence>
<organism evidence="6 7">
    <name type="scientific">Beauveria asiatica</name>
    <dbReference type="NCBI Taxonomy" id="1069075"/>
    <lineage>
        <taxon>Eukaryota</taxon>
        <taxon>Fungi</taxon>
        <taxon>Dikarya</taxon>
        <taxon>Ascomycota</taxon>
        <taxon>Pezizomycotina</taxon>
        <taxon>Sordariomycetes</taxon>
        <taxon>Hypocreomycetidae</taxon>
        <taxon>Hypocreales</taxon>
        <taxon>Cordycipitaceae</taxon>
        <taxon>Beauveria</taxon>
    </lineage>
</organism>
<dbReference type="Gene3D" id="3.90.180.10">
    <property type="entry name" value="Medium-chain alcohol dehydrogenases, catalytic domain"/>
    <property type="match status" value="1"/>
</dbReference>
<dbReference type="InterPro" id="IPR020843">
    <property type="entry name" value="ER"/>
</dbReference>
<sequence length="389" mass="41643">MAAISVLPLTQKALKVASPDTLHLVTDAPLPTLDQDDSVLIRVVCVAINPVDGKSAEMSPTPGATSGTDFAGIVVALRSDAKHRTEMAHTIKTGDRVMGFVFGNNPHGLGNGAFAEYVTLPRRFLWRVPDHMSLEAAASLPVGIASVGMALHYLHISQSSLRKAVSRSIAAPSASLHHDGAVDGDGDANVFILVYGGGTSTGAIAIQILKAAGFTPITCCSSESASRAKRLGAAATFDYQAATCGRDIREYTNDSLTLAIDCLSESASMAICYEAIASAGGRYVSLDPFPIRGCVRRSIVPDWICSFTQFGQSITWAPPYNLDERRDDYCFAEEWYHLAQKLLDAELIEAPTLEIRSGGLLHVPEGVTAVKLGQIKRRKLVYHISEMPL</sequence>
<keyword evidence="3" id="KW-0521">NADP</keyword>
<dbReference type="SUPFAM" id="SSF51735">
    <property type="entry name" value="NAD(P)-binding Rossmann-fold domains"/>
    <property type="match status" value="1"/>
</dbReference>
<dbReference type="InterPro" id="IPR013154">
    <property type="entry name" value="ADH-like_N"/>
</dbReference>
<protein>
    <recommendedName>
        <fullName evidence="5">Enoyl reductase (ER) domain-containing protein</fullName>
    </recommendedName>
</protein>
<dbReference type="InterPro" id="IPR011032">
    <property type="entry name" value="GroES-like_sf"/>
</dbReference>
<evidence type="ECO:0000256" key="4">
    <source>
        <dbReference type="ARBA" id="ARBA00023002"/>
    </source>
</evidence>
<keyword evidence="7" id="KW-1185">Reference proteome</keyword>
<keyword evidence="4" id="KW-0560">Oxidoreductase</keyword>
<dbReference type="InterPro" id="IPR047122">
    <property type="entry name" value="Trans-enoyl_RdTase-like"/>
</dbReference>
<proteinExistence type="inferred from homology"/>
<evidence type="ECO:0000256" key="1">
    <source>
        <dbReference type="ARBA" id="ARBA00005179"/>
    </source>
</evidence>
<accession>A0AAW0RVS5</accession>
<comment type="similarity">
    <text evidence="2">Belongs to the zinc-containing alcohol dehydrogenase family.</text>
</comment>
<dbReference type="SUPFAM" id="SSF50129">
    <property type="entry name" value="GroES-like"/>
    <property type="match status" value="1"/>
</dbReference>
<dbReference type="SMART" id="SM00829">
    <property type="entry name" value="PKS_ER"/>
    <property type="match status" value="1"/>
</dbReference>
<dbReference type="GO" id="GO:0016651">
    <property type="term" value="F:oxidoreductase activity, acting on NAD(P)H"/>
    <property type="evidence" value="ECO:0007669"/>
    <property type="project" value="InterPro"/>
</dbReference>
<reference evidence="6 7" key="1">
    <citation type="submission" date="2020-02" db="EMBL/GenBank/DDBJ databases">
        <title>Comparative genomics of the hypocrealean fungal genus Beauvera.</title>
        <authorList>
            <person name="Showalter D.N."/>
            <person name="Bushley K.E."/>
            <person name="Rehner S.A."/>
        </authorList>
    </citation>
    <scope>NUCLEOTIDE SEQUENCE [LARGE SCALE GENOMIC DNA]</scope>
    <source>
        <strain evidence="6 7">ARSEF4384</strain>
    </source>
</reference>
<evidence type="ECO:0000256" key="2">
    <source>
        <dbReference type="ARBA" id="ARBA00008072"/>
    </source>
</evidence>
<dbReference type="InterPro" id="IPR036291">
    <property type="entry name" value="NAD(P)-bd_dom_sf"/>
</dbReference>
<evidence type="ECO:0000259" key="5">
    <source>
        <dbReference type="SMART" id="SM00829"/>
    </source>
</evidence>